<name>A0ABW0VHP8_9ACTN</name>
<dbReference type="EMBL" id="JBHSOC010000068">
    <property type="protein sequence ID" value="MFC5645372.1"/>
    <property type="molecule type" value="Genomic_DNA"/>
</dbReference>
<feature type="compositionally biased region" description="Low complexity" evidence="1">
    <location>
        <begin position="518"/>
        <end position="547"/>
    </location>
</feature>
<sequence length="871" mass="90883">MGTNSKASHQSYTVAPAGAADSDDDQPGSGEGVNEEYAQAAANFVLATELAQLIGAGGVDWETDPNYPLLDVPDDPVEQFDQFAEQIKAAREAVEAMKAAGASDEEITEKLKELKAASLAYLTALPAEELQQIAAAKGFEYPALVGLSGKAQHPLVHWLDPAYDQDIKSKAAIQAAAHKRYQQLLAGETYGGLTLADVHQLEGAPMPPTGGGWQATPEQVQQAQAALAAAMEGLPAKPVNLNGEELAALLKAERHLADSECPEMGDELQAAKARAHQDVDAYLAKAWVKAHNTQLAAKDAIDAGLITEQEAGLVTGHQLVKLIRPNTDAATLDLIKEGIAKRQAQLDDLDSAKSGHLPIGKDTTGALTLAPLGKGTPEQNAEAVKTAAEWAATTGKLYEAQKAVTSWKSQMVLPPADLTAQHPGLDKDNLVFPYKETEAFNAWAKQQKLTHLREVAEELGMTAAGKASRAHVQKFIAGHFDPSWKPWQVNFAAEQAEKKKAAKAAAAPPAPPAPAAPSTPAAAAATSTTAAGPTLTGAPVTPGAKPVSPKPAAPAASGGAFAAKNKALVAALQMAGATASDLPKRMESAQVAEMSFGPAQSAALGGAHSKSLHQGPDGGMWLFKPDKQAGGARAAAEAAASHALDLGGVPSVPVYQKTVDGQPGCIQPMVKGAKTLGGSPSSWTQGQVDSIVRYHVGAWLVGDHDGHAQNMLETPSGGLVNIDRGQAFKFFGQDKLDLGYAPNSGYGSVPVQQQLYSAFMGGSLAAGVKVNPAVAHPVIKSFEAIPDAQWRTVLHDTAHQGAKAGLHWVPKMRARAAKQHGLAADQVTHTQIAEAFLDHACERKASLRADFADFFTKQLKLSSAAALKHGS</sequence>
<evidence type="ECO:0000313" key="3">
    <source>
        <dbReference type="Proteomes" id="UP001596066"/>
    </source>
</evidence>
<feature type="compositionally biased region" description="Polar residues" evidence="1">
    <location>
        <begin position="1"/>
        <end position="13"/>
    </location>
</feature>
<feature type="region of interest" description="Disordered" evidence="1">
    <location>
        <begin position="1"/>
        <end position="35"/>
    </location>
</feature>
<gene>
    <name evidence="2" type="ORF">ACFPZF_28985</name>
</gene>
<feature type="region of interest" description="Disordered" evidence="1">
    <location>
        <begin position="500"/>
        <end position="557"/>
    </location>
</feature>
<protein>
    <submittedName>
        <fullName evidence="2">Uncharacterized protein</fullName>
    </submittedName>
</protein>
<proteinExistence type="predicted"/>
<feature type="region of interest" description="Disordered" evidence="1">
    <location>
        <begin position="602"/>
        <end position="625"/>
    </location>
</feature>
<feature type="compositionally biased region" description="Pro residues" evidence="1">
    <location>
        <begin position="508"/>
        <end position="517"/>
    </location>
</feature>
<dbReference type="RefSeq" id="WP_346148471.1">
    <property type="nucleotide sequence ID" value="NZ_BAAAUA010000049.1"/>
</dbReference>
<evidence type="ECO:0000256" key="1">
    <source>
        <dbReference type="SAM" id="MobiDB-lite"/>
    </source>
</evidence>
<organism evidence="2 3">
    <name type="scientific">Kitasatospora cinereorecta</name>
    <dbReference type="NCBI Taxonomy" id="285560"/>
    <lineage>
        <taxon>Bacteria</taxon>
        <taxon>Bacillati</taxon>
        <taxon>Actinomycetota</taxon>
        <taxon>Actinomycetes</taxon>
        <taxon>Kitasatosporales</taxon>
        <taxon>Streptomycetaceae</taxon>
        <taxon>Kitasatospora</taxon>
    </lineage>
</organism>
<evidence type="ECO:0000313" key="2">
    <source>
        <dbReference type="EMBL" id="MFC5645372.1"/>
    </source>
</evidence>
<reference evidence="3" key="1">
    <citation type="journal article" date="2019" name="Int. J. Syst. Evol. Microbiol.">
        <title>The Global Catalogue of Microorganisms (GCM) 10K type strain sequencing project: providing services to taxonomists for standard genome sequencing and annotation.</title>
        <authorList>
            <consortium name="The Broad Institute Genomics Platform"/>
            <consortium name="The Broad Institute Genome Sequencing Center for Infectious Disease"/>
            <person name="Wu L."/>
            <person name="Ma J."/>
        </authorList>
    </citation>
    <scope>NUCLEOTIDE SEQUENCE [LARGE SCALE GENOMIC DNA]</scope>
    <source>
        <strain evidence="3">CGMCC 4.1622</strain>
    </source>
</reference>
<keyword evidence="3" id="KW-1185">Reference proteome</keyword>
<accession>A0ABW0VHP8</accession>
<comment type="caution">
    <text evidence="2">The sequence shown here is derived from an EMBL/GenBank/DDBJ whole genome shotgun (WGS) entry which is preliminary data.</text>
</comment>
<dbReference type="Proteomes" id="UP001596066">
    <property type="component" value="Unassembled WGS sequence"/>
</dbReference>